<keyword evidence="5 10" id="KW-0552">Olfaction</keyword>
<evidence type="ECO:0000256" key="10">
    <source>
        <dbReference type="RuleBase" id="RU351113"/>
    </source>
</evidence>
<feature type="transmembrane region" description="Helical" evidence="10">
    <location>
        <begin position="255"/>
        <end position="279"/>
    </location>
</feature>
<keyword evidence="3 10" id="KW-0716">Sensory transduction</keyword>
<keyword evidence="7 10" id="KW-0472">Membrane</keyword>
<feature type="transmembrane region" description="Helical" evidence="10">
    <location>
        <begin position="63"/>
        <end position="83"/>
    </location>
</feature>
<dbReference type="Pfam" id="PF02949">
    <property type="entry name" value="7tm_6"/>
    <property type="match status" value="1"/>
</dbReference>
<protein>
    <recommendedName>
        <fullName evidence="10">Odorant receptor</fullName>
    </recommendedName>
</protein>
<evidence type="ECO:0000256" key="4">
    <source>
        <dbReference type="ARBA" id="ARBA00022692"/>
    </source>
</evidence>
<dbReference type="AlphaFoldDB" id="A0A1S4JDA1"/>
<feature type="transmembrane region" description="Helical" evidence="10">
    <location>
        <begin position="360"/>
        <end position="378"/>
    </location>
</feature>
<dbReference type="InParanoid" id="A0A1S4JDA1"/>
<accession>A0A1S4JDA1</accession>
<evidence type="ECO:0000313" key="11">
    <source>
        <dbReference type="EnsemblMetazoa" id="CPIJ005105-PA"/>
    </source>
</evidence>
<feature type="transmembrane region" description="Helical" evidence="10">
    <location>
        <begin position="126"/>
        <end position="149"/>
    </location>
</feature>
<comment type="similarity">
    <text evidence="10">Belongs to the insect chemoreceptor superfamily. Heteromeric odorant receptor channel (TC 1.A.69) family.</text>
</comment>
<evidence type="ECO:0000256" key="3">
    <source>
        <dbReference type="ARBA" id="ARBA00022606"/>
    </source>
</evidence>
<feature type="transmembrane region" description="Helical" evidence="10">
    <location>
        <begin position="170"/>
        <end position="189"/>
    </location>
</feature>
<keyword evidence="4 10" id="KW-0812">Transmembrane</keyword>
<keyword evidence="6 10" id="KW-1133">Transmembrane helix</keyword>
<dbReference type="GO" id="GO:0005549">
    <property type="term" value="F:odorant binding"/>
    <property type="evidence" value="ECO:0007669"/>
    <property type="project" value="InterPro"/>
</dbReference>
<evidence type="ECO:0000256" key="2">
    <source>
        <dbReference type="ARBA" id="ARBA00022475"/>
    </source>
</evidence>
<dbReference type="GO" id="GO:0007165">
    <property type="term" value="P:signal transduction"/>
    <property type="evidence" value="ECO:0007669"/>
    <property type="project" value="UniProtKB-KW"/>
</dbReference>
<keyword evidence="12" id="KW-1185">Reference proteome</keyword>
<organism evidence="11 12">
    <name type="scientific">Culex quinquefasciatus</name>
    <name type="common">Southern house mosquito</name>
    <name type="synonym">Culex pungens</name>
    <dbReference type="NCBI Taxonomy" id="7176"/>
    <lineage>
        <taxon>Eukaryota</taxon>
        <taxon>Metazoa</taxon>
        <taxon>Ecdysozoa</taxon>
        <taxon>Arthropoda</taxon>
        <taxon>Hexapoda</taxon>
        <taxon>Insecta</taxon>
        <taxon>Pterygota</taxon>
        <taxon>Neoptera</taxon>
        <taxon>Endopterygota</taxon>
        <taxon>Diptera</taxon>
        <taxon>Nematocera</taxon>
        <taxon>Culicoidea</taxon>
        <taxon>Culicidae</taxon>
        <taxon>Culicinae</taxon>
        <taxon>Culicini</taxon>
        <taxon>Culex</taxon>
        <taxon>Culex</taxon>
    </lineage>
</organism>
<keyword evidence="2" id="KW-1003">Cell membrane</keyword>
<comment type="subcellular location">
    <subcellularLocation>
        <location evidence="1 10">Cell membrane</location>
        <topology evidence="1 10">Multi-pass membrane protein</topology>
    </subcellularLocation>
</comment>
<evidence type="ECO:0000256" key="7">
    <source>
        <dbReference type="ARBA" id="ARBA00023136"/>
    </source>
</evidence>
<reference evidence="11" key="1">
    <citation type="submission" date="2020-05" db="UniProtKB">
        <authorList>
            <consortium name="EnsemblMetazoa"/>
        </authorList>
    </citation>
    <scope>IDENTIFICATION</scope>
    <source>
        <strain evidence="11">JHB</strain>
    </source>
</reference>
<dbReference type="VEuPathDB" id="VectorBase:CQUJHB000024"/>
<feature type="transmembrane region" description="Helical" evidence="10">
    <location>
        <begin position="12"/>
        <end position="31"/>
    </location>
</feature>
<dbReference type="Proteomes" id="UP000002320">
    <property type="component" value="Unassembled WGS sequence"/>
</dbReference>
<dbReference type="OrthoDB" id="6765072at2759"/>
<evidence type="ECO:0000256" key="1">
    <source>
        <dbReference type="ARBA" id="ARBA00004651"/>
    </source>
</evidence>
<comment type="caution">
    <text evidence="10">Lacks conserved residue(s) required for the propagation of feature annotation.</text>
</comment>
<dbReference type="PANTHER" id="PTHR21137">
    <property type="entry name" value="ODORANT RECEPTOR"/>
    <property type="match status" value="1"/>
</dbReference>
<dbReference type="GO" id="GO:0004984">
    <property type="term" value="F:olfactory receptor activity"/>
    <property type="evidence" value="ECO:0007669"/>
    <property type="project" value="InterPro"/>
</dbReference>
<name>A0A1S4JDA1_CULQU</name>
<sequence>MSLQKQWLTRNFVIICRLLEIIGINALTVSFRPNWRTVYTVSMIVLALVQILYLLWCERSNLLSFMIVLPNWLFTFQGLMMNLRKSDKLLSLRSKLSEIQQMLSEIESNGPIICDVLKMSYFLQTIIFMFYLSSVVLVLLMPFVLWLVLGKKMLMFVFFVPGTDASTNEGFLLCMAMHAVMMPAAFFGYTGHECMFLGFVMPVAAYVDAFANEIQELNSYLTPPKPDQTVIRNQLNRIVKFHQLLNEYEAMLEDLYNVLILNKVGLNYLGIIITIVVILKLNDRMAYIFFALMFEQLTQVCLMGTIITVKNEQLLGHIYDINWYLLPADQMKHVGLMLHQAQNPTSVTIGKYAPLNVESYMTLLRSIFSYVMVLVTFFE</sequence>
<feature type="transmembrane region" description="Helical" evidence="10">
    <location>
        <begin position="37"/>
        <end position="56"/>
    </location>
</feature>
<proteinExistence type="inferred from homology"/>
<evidence type="ECO:0000256" key="5">
    <source>
        <dbReference type="ARBA" id="ARBA00022725"/>
    </source>
</evidence>
<keyword evidence="8 10" id="KW-0675">Receptor</keyword>
<feature type="transmembrane region" description="Helical" evidence="10">
    <location>
        <begin position="286"/>
        <end position="307"/>
    </location>
</feature>
<dbReference type="InterPro" id="IPR004117">
    <property type="entry name" value="7tm6_olfct_rcpt"/>
</dbReference>
<evidence type="ECO:0000256" key="9">
    <source>
        <dbReference type="ARBA" id="ARBA00023224"/>
    </source>
</evidence>
<dbReference type="PANTHER" id="PTHR21137:SF35">
    <property type="entry name" value="ODORANT RECEPTOR 19A-RELATED"/>
    <property type="match status" value="1"/>
</dbReference>
<dbReference type="VEuPathDB" id="VectorBase:CPIJ005105"/>
<dbReference type="GO" id="GO:0005886">
    <property type="term" value="C:plasma membrane"/>
    <property type="evidence" value="ECO:0007669"/>
    <property type="project" value="UniProtKB-SubCell"/>
</dbReference>
<dbReference type="EnsemblMetazoa" id="CPIJ005105-RA">
    <property type="protein sequence ID" value="CPIJ005105-PA"/>
    <property type="gene ID" value="CPIJ005105"/>
</dbReference>
<evidence type="ECO:0000313" key="12">
    <source>
        <dbReference type="Proteomes" id="UP000002320"/>
    </source>
</evidence>
<keyword evidence="9 10" id="KW-0807">Transducer</keyword>
<evidence type="ECO:0000256" key="8">
    <source>
        <dbReference type="ARBA" id="ARBA00023170"/>
    </source>
</evidence>
<evidence type="ECO:0000256" key="6">
    <source>
        <dbReference type="ARBA" id="ARBA00022989"/>
    </source>
</evidence>